<evidence type="ECO:0000256" key="4">
    <source>
        <dbReference type="ARBA" id="ARBA00023180"/>
    </source>
</evidence>
<name>A0AA88YMJ5_PINIB</name>
<feature type="compositionally biased region" description="Low complexity" evidence="5">
    <location>
        <begin position="308"/>
        <end position="322"/>
    </location>
</feature>
<dbReference type="Pfam" id="PF25752">
    <property type="entry name" value="DUF1619_N"/>
    <property type="match status" value="1"/>
</dbReference>
<dbReference type="Pfam" id="PF07773">
    <property type="entry name" value="TCTN_DUF1619"/>
    <property type="match status" value="2"/>
</dbReference>
<protein>
    <recommendedName>
        <fullName evidence="11">Tectonic domain-containing protein</fullName>
    </recommendedName>
</protein>
<keyword evidence="10" id="KW-1185">Reference proteome</keyword>
<feature type="domain" description="Tectonic-1-3" evidence="7">
    <location>
        <begin position="198"/>
        <end position="441"/>
    </location>
</feature>
<gene>
    <name evidence="9" type="ORF">FSP39_005323</name>
</gene>
<evidence type="ECO:0000256" key="6">
    <source>
        <dbReference type="SAM" id="SignalP"/>
    </source>
</evidence>
<keyword evidence="3" id="KW-0970">Cilium biogenesis/degradation</keyword>
<evidence type="ECO:0000256" key="3">
    <source>
        <dbReference type="ARBA" id="ARBA00022794"/>
    </source>
</evidence>
<feature type="region of interest" description="Disordered" evidence="5">
    <location>
        <begin position="33"/>
        <end position="70"/>
    </location>
</feature>
<dbReference type="InterPro" id="IPR057724">
    <property type="entry name" value="TCTN1-3_N"/>
</dbReference>
<dbReference type="GO" id="GO:0060271">
    <property type="term" value="P:cilium assembly"/>
    <property type="evidence" value="ECO:0007669"/>
    <property type="project" value="TreeGrafter"/>
</dbReference>
<feature type="domain" description="Tectonic-1-3" evidence="7">
    <location>
        <begin position="454"/>
        <end position="636"/>
    </location>
</feature>
<feature type="compositionally biased region" description="Pro residues" evidence="5">
    <location>
        <begin position="294"/>
        <end position="307"/>
    </location>
</feature>
<dbReference type="EMBL" id="VSWD01000005">
    <property type="protein sequence ID" value="KAK3101664.1"/>
    <property type="molecule type" value="Genomic_DNA"/>
</dbReference>
<feature type="region of interest" description="Disordered" evidence="5">
    <location>
        <begin position="292"/>
        <end position="322"/>
    </location>
</feature>
<evidence type="ECO:0000313" key="9">
    <source>
        <dbReference type="EMBL" id="KAK3101664.1"/>
    </source>
</evidence>
<dbReference type="PANTHER" id="PTHR14611:SF2">
    <property type="entry name" value="TECTONIC"/>
    <property type="match status" value="1"/>
</dbReference>
<dbReference type="InterPro" id="IPR040354">
    <property type="entry name" value="TCTN1-3"/>
</dbReference>
<keyword evidence="2 6" id="KW-0732">Signal</keyword>
<evidence type="ECO:0000256" key="2">
    <source>
        <dbReference type="ARBA" id="ARBA00022729"/>
    </source>
</evidence>
<evidence type="ECO:0000256" key="1">
    <source>
        <dbReference type="ARBA" id="ARBA00007633"/>
    </source>
</evidence>
<comment type="caution">
    <text evidence="9">The sequence shown here is derived from an EMBL/GenBank/DDBJ whole genome shotgun (WGS) entry which is preliminary data.</text>
</comment>
<dbReference type="PANTHER" id="PTHR14611">
    <property type="entry name" value="TECTONIC FAMILY MEMBER"/>
    <property type="match status" value="1"/>
</dbReference>
<feature type="compositionally biased region" description="Low complexity" evidence="5">
    <location>
        <begin position="34"/>
        <end position="67"/>
    </location>
</feature>
<feature type="signal peptide" evidence="6">
    <location>
        <begin position="1"/>
        <end position="32"/>
    </location>
</feature>
<reference evidence="9" key="1">
    <citation type="submission" date="2019-08" db="EMBL/GenBank/DDBJ databases">
        <title>The improved chromosome-level genome for the pearl oyster Pinctada fucata martensii using PacBio sequencing and Hi-C.</title>
        <authorList>
            <person name="Zheng Z."/>
        </authorList>
    </citation>
    <scope>NUCLEOTIDE SEQUENCE</scope>
    <source>
        <strain evidence="9">ZZ-2019</strain>
        <tissue evidence="9">Adductor muscle</tissue>
    </source>
</reference>
<proteinExistence type="inferred from homology"/>
<comment type="similarity">
    <text evidence="1">Belongs to the tectonic family.</text>
</comment>
<organism evidence="9 10">
    <name type="scientific">Pinctada imbricata</name>
    <name type="common">Atlantic pearl-oyster</name>
    <name type="synonym">Pinctada martensii</name>
    <dbReference type="NCBI Taxonomy" id="66713"/>
    <lineage>
        <taxon>Eukaryota</taxon>
        <taxon>Metazoa</taxon>
        <taxon>Spiralia</taxon>
        <taxon>Lophotrochozoa</taxon>
        <taxon>Mollusca</taxon>
        <taxon>Bivalvia</taxon>
        <taxon>Autobranchia</taxon>
        <taxon>Pteriomorphia</taxon>
        <taxon>Pterioida</taxon>
        <taxon>Pterioidea</taxon>
        <taxon>Pteriidae</taxon>
        <taxon>Pinctada</taxon>
    </lineage>
</organism>
<dbReference type="InterPro" id="IPR011677">
    <property type="entry name" value="TCTN1-3_dom"/>
</dbReference>
<dbReference type="Proteomes" id="UP001186944">
    <property type="component" value="Unassembled WGS sequence"/>
</dbReference>
<sequence length="730" mass="78910">MAVASTNKMLRFGILPILACLCLLTQPNLILSATTDPPTTDTTTTTPTTTPTTTTVPTTTTTTQVQTSGPASVVPSNVDIGQCPCDLTGNACDVNCCCDTDCTAADNSTFTKCLTLSLNVDTRKCLQRELILTDNSPLTSEYDQGGLFCIYYDNYEERNYYSIPDFVTSIQTFNDYRDRYAGPTFTPAAQPATTFNQFYKYGDPVYVVYETLATGYLRQPRSLGSTQCADDNPVAYLKGESFGCRRPITSLNQNICENTDYLKASTYYQGFKVVTSTFLFSYIVNGTVVTTPVPTTPTPAPTTPSPTPTTETSNTTDSNVTTTTVTTTTVTTTTVPTTTVLTTTEAPFTINLYNNSYTIELSLQTNNLECRDTSGNIKACGFTSPPDPTYTGTTCSNIVSGVEYILTHDGTTGIVQAEVKLVFRDYNDAALPIAQTFTSTFQSSGSQQNVTERSGNPGYVIGKPVRAGVLPTSANATVGNRLAIVESLYDLTVVKSSATGLCAQDAANRIQVNFGENVRTGCLISFNLDSANVTQYCSVMQEAIINALEGLNSTDIRDGDSRRVATFGNSDILITGDWVQIIREGFPTFPVPSTDPVIGPTCSLRMGMHIEILYAKVGALANPQNKITGIAFKYENPQEVTYTCAGSYCTPGNTGLDQMFEVSQSVTFIDISQEATGYVGEPPIFIAKVPYDFFYPFAGSAIAINPSYLTFSIILSIHVLVCNYFSHFLS</sequence>
<evidence type="ECO:0008006" key="11">
    <source>
        <dbReference type="Google" id="ProtNLM"/>
    </source>
</evidence>
<accession>A0AA88YMJ5</accession>
<feature type="domain" description="Tectonic-1-3 N-terminal" evidence="8">
    <location>
        <begin position="67"/>
        <end position="161"/>
    </location>
</feature>
<evidence type="ECO:0000259" key="8">
    <source>
        <dbReference type="Pfam" id="PF25752"/>
    </source>
</evidence>
<keyword evidence="4" id="KW-0325">Glycoprotein</keyword>
<evidence type="ECO:0000259" key="7">
    <source>
        <dbReference type="Pfam" id="PF07773"/>
    </source>
</evidence>
<evidence type="ECO:0000256" key="5">
    <source>
        <dbReference type="SAM" id="MobiDB-lite"/>
    </source>
</evidence>
<dbReference type="AlphaFoldDB" id="A0AA88YMJ5"/>
<feature type="chain" id="PRO_5041686631" description="Tectonic domain-containing protein" evidence="6">
    <location>
        <begin position="33"/>
        <end position="730"/>
    </location>
</feature>
<evidence type="ECO:0000313" key="10">
    <source>
        <dbReference type="Proteomes" id="UP001186944"/>
    </source>
</evidence>